<gene>
    <name evidence="1" type="ORF">UFOVP1370_19</name>
</gene>
<name>A0A6J5S4N5_9CAUD</name>
<accession>A0A6J5S4N5</accession>
<proteinExistence type="predicted"/>
<reference evidence="1" key="1">
    <citation type="submission" date="2020-05" db="EMBL/GenBank/DDBJ databases">
        <authorList>
            <person name="Chiriac C."/>
            <person name="Salcher M."/>
            <person name="Ghai R."/>
            <person name="Kavagutti S V."/>
        </authorList>
    </citation>
    <scope>NUCLEOTIDE SEQUENCE</scope>
</reference>
<sequence>MHKTNLLTVSEVIQTAAYEADNFANTLEHDAPAAAVFVLDKLDAVAGCTSFADLMSQDAVAKLTGAARYCRQTFPRFSLGHESADNLARAAASLAARAASALPY</sequence>
<dbReference type="EMBL" id="LR797325">
    <property type="protein sequence ID" value="CAB4202516.1"/>
    <property type="molecule type" value="Genomic_DNA"/>
</dbReference>
<evidence type="ECO:0000313" key="1">
    <source>
        <dbReference type="EMBL" id="CAB4202516.1"/>
    </source>
</evidence>
<protein>
    <submittedName>
        <fullName evidence="1">Uncharacterized protein</fullName>
    </submittedName>
</protein>
<organism evidence="1">
    <name type="scientific">uncultured Caudovirales phage</name>
    <dbReference type="NCBI Taxonomy" id="2100421"/>
    <lineage>
        <taxon>Viruses</taxon>
        <taxon>Duplodnaviria</taxon>
        <taxon>Heunggongvirae</taxon>
        <taxon>Uroviricota</taxon>
        <taxon>Caudoviricetes</taxon>
        <taxon>Peduoviridae</taxon>
        <taxon>Maltschvirus</taxon>
        <taxon>Maltschvirus maltsch</taxon>
    </lineage>
</organism>